<comment type="caution">
    <text evidence="1">The sequence shown here is derived from an EMBL/GenBank/DDBJ whole genome shotgun (WGS) entry which is preliminary data.</text>
</comment>
<proteinExistence type="predicted"/>
<dbReference type="EMBL" id="JBFNXX010000001">
    <property type="protein sequence ID" value="MEW9918196.1"/>
    <property type="molecule type" value="Genomic_DNA"/>
</dbReference>
<evidence type="ECO:0000313" key="1">
    <source>
        <dbReference type="EMBL" id="MEW9918196.1"/>
    </source>
</evidence>
<organism evidence="1 2">
    <name type="scientific">Sulfitobacter sediminis</name>
    <dbReference type="NCBI Taxonomy" id="3234186"/>
    <lineage>
        <taxon>Bacteria</taxon>
        <taxon>Pseudomonadati</taxon>
        <taxon>Pseudomonadota</taxon>
        <taxon>Alphaproteobacteria</taxon>
        <taxon>Rhodobacterales</taxon>
        <taxon>Roseobacteraceae</taxon>
        <taxon>Sulfitobacter</taxon>
    </lineage>
</organism>
<reference evidence="1 2" key="1">
    <citation type="submission" date="2024-07" db="EMBL/GenBank/DDBJ databases">
        <title>Marimonas sp.nov., isolated from tidal-flat sediment.</title>
        <authorList>
            <person name="Jayan J.N."/>
            <person name="Lee S.S."/>
        </authorList>
    </citation>
    <scope>NUCLEOTIDE SEQUENCE [LARGE SCALE GENOMIC DNA]</scope>
    <source>
        <strain evidence="1 2">MJW-29</strain>
    </source>
</reference>
<evidence type="ECO:0000313" key="2">
    <source>
        <dbReference type="Proteomes" id="UP001556098"/>
    </source>
</evidence>
<dbReference type="Proteomes" id="UP001556098">
    <property type="component" value="Unassembled WGS sequence"/>
</dbReference>
<protein>
    <submittedName>
        <fullName evidence="1">PAAR-like domain-containing protein</fullName>
    </submittedName>
</protein>
<gene>
    <name evidence="1" type="ORF">AB2B41_01155</name>
</gene>
<keyword evidence="2" id="KW-1185">Reference proteome</keyword>
<accession>A0ABV3RHJ6</accession>
<dbReference type="RefSeq" id="WP_367875899.1">
    <property type="nucleotide sequence ID" value="NZ_JBFNXX010000001.1"/>
</dbReference>
<sequence length="162" mass="17492">MFPASSNKKKSGVSITFPDVCKTPAPPAPFVPIPYPNIEIASSKMKVSSVKVRNFGKNFEKSKGNDAGTLKGIMASVNKIASIFAKHSSTVKATGKQVTKPMMPNKAVKVFQQAQKQQKTFEKQLKKECDNLLKACKGNKDQEKIAKSLVAMVGSAARGHPI</sequence>
<name>A0ABV3RHJ6_9RHOB</name>
<dbReference type="Pfam" id="PF13665">
    <property type="entry name" value="Tox-PAAR-like"/>
    <property type="match status" value="1"/>
</dbReference>